<reference evidence="1 2" key="1">
    <citation type="submission" date="2018-07" db="EMBL/GenBank/DDBJ databases">
        <title>Genomic analysis of colistin resistant EHEC isolated from cattle in Japan.</title>
        <authorList>
            <person name="Kusumoto M."/>
            <person name="Misumi W."/>
            <person name="Ogura Y."/>
            <person name="Hayashi T."/>
            <person name="Akiba M."/>
        </authorList>
    </citation>
    <scope>NUCLEOTIDE SEQUENCE [LARGE SCALE GENOMIC DNA]</scope>
    <source>
        <strain evidence="1 2">E2863</strain>
    </source>
</reference>
<dbReference type="Proteomes" id="UP000281900">
    <property type="component" value="Chromosome"/>
</dbReference>
<dbReference type="Gene3D" id="3.30.450.20">
    <property type="entry name" value="PAS domain"/>
    <property type="match status" value="1"/>
</dbReference>
<gene>
    <name evidence="1" type="primary">cbeA_1</name>
    <name evidence="1" type="ORF">E2863_00316</name>
</gene>
<sequence>MKQIIPTTITTAPGGGCPAPFVTVTPRFGARLVQEGNQLHYLADRAGIRGRFSDADAYHLDQAFPLLMKQLELMFTSGELNPRHQQTVTLYAKRMIGESPLRFALVHLPAMKKLGLHYAIPTDITIRSRA</sequence>
<protein>
    <submittedName>
        <fullName evidence="1">Antitoxin of toxin-antitoxin system</fullName>
    </submittedName>
</protein>
<evidence type="ECO:0000313" key="1">
    <source>
        <dbReference type="EMBL" id="BBF51840.1"/>
    </source>
</evidence>
<proteinExistence type="predicted"/>
<dbReference type="InterPro" id="IPR038025">
    <property type="entry name" value="CbeA_sf"/>
</dbReference>
<dbReference type="Pfam" id="PF06154">
    <property type="entry name" value="CbeA_antitoxin"/>
    <property type="match status" value="1"/>
</dbReference>
<accession>A0AB33HUW7</accession>
<dbReference type="EMBL" id="AP018802">
    <property type="protein sequence ID" value="BBF51840.1"/>
    <property type="molecule type" value="Genomic_DNA"/>
</dbReference>
<dbReference type="GO" id="GO:0051495">
    <property type="term" value="P:positive regulation of cytoskeleton organization"/>
    <property type="evidence" value="ECO:0007669"/>
    <property type="project" value="InterPro"/>
</dbReference>
<dbReference type="InterPro" id="IPR009320">
    <property type="entry name" value="Antitoxin_CbeA"/>
</dbReference>
<organism evidence="1 2">
    <name type="scientific">Escherichia coli</name>
    <dbReference type="NCBI Taxonomy" id="562"/>
    <lineage>
        <taxon>Bacteria</taxon>
        <taxon>Pseudomonadati</taxon>
        <taxon>Pseudomonadota</taxon>
        <taxon>Gammaproteobacteria</taxon>
        <taxon>Enterobacterales</taxon>
        <taxon>Enterobacteriaceae</taxon>
        <taxon>Escherichia</taxon>
    </lineage>
</organism>
<dbReference type="SUPFAM" id="SSF143737">
    <property type="entry name" value="YeeU-like"/>
    <property type="match status" value="1"/>
</dbReference>
<evidence type="ECO:0000313" key="2">
    <source>
        <dbReference type="Proteomes" id="UP000281900"/>
    </source>
</evidence>
<dbReference type="AlphaFoldDB" id="A0AB33HUW7"/>
<name>A0AB33HUW7_ECOLX</name>